<comment type="caution">
    <text evidence="1">The sequence shown here is derived from an EMBL/GenBank/DDBJ whole genome shotgun (WGS) entry which is preliminary data.</text>
</comment>
<proteinExistence type="predicted"/>
<dbReference type="EMBL" id="JASZZN010000074">
    <property type="protein sequence ID" value="MDM4019481.1"/>
    <property type="molecule type" value="Genomic_DNA"/>
</dbReference>
<organism evidence="1 2">
    <name type="scientific">Roseiconus lacunae</name>
    <dbReference type="NCBI Taxonomy" id="2605694"/>
    <lineage>
        <taxon>Bacteria</taxon>
        <taxon>Pseudomonadati</taxon>
        <taxon>Planctomycetota</taxon>
        <taxon>Planctomycetia</taxon>
        <taxon>Pirellulales</taxon>
        <taxon>Pirellulaceae</taxon>
        <taxon>Roseiconus</taxon>
    </lineage>
</organism>
<accession>A0ABT7PT21</accession>
<name>A0ABT7PT21_9BACT</name>
<dbReference type="RefSeq" id="WP_289167608.1">
    <property type="nucleotide sequence ID" value="NZ_JASZZN010000074.1"/>
</dbReference>
<keyword evidence="2" id="KW-1185">Reference proteome</keyword>
<gene>
    <name evidence="1" type="ORF">QTN89_28775</name>
</gene>
<reference evidence="1 2" key="1">
    <citation type="submission" date="2023-06" db="EMBL/GenBank/DDBJ databases">
        <title>Roseiconus lacunae JC819 isolated from Gulf of Mannar region, Tamil Nadu.</title>
        <authorList>
            <person name="Pk S."/>
            <person name="Ch S."/>
            <person name="Ch V.R."/>
        </authorList>
    </citation>
    <scope>NUCLEOTIDE SEQUENCE [LARGE SCALE GENOMIC DNA]</scope>
    <source>
        <strain evidence="1 2">JC819</strain>
    </source>
</reference>
<protein>
    <submittedName>
        <fullName evidence="1">Uncharacterized protein</fullName>
    </submittedName>
</protein>
<evidence type="ECO:0000313" key="1">
    <source>
        <dbReference type="EMBL" id="MDM4019481.1"/>
    </source>
</evidence>
<sequence>MTPKHEFDCSGDWVLYDVRLGAGLELIVERDSASGRDLETPLPRRQIAFWNPASWAFIDMSLIAQYFPYDDCPPVLAELSRMDTQTFIPDFTVNTESHGGGWRHFRVVTHSEIVDVIAQREPEVKALTD</sequence>
<evidence type="ECO:0000313" key="2">
    <source>
        <dbReference type="Proteomes" id="UP001239462"/>
    </source>
</evidence>
<dbReference type="Proteomes" id="UP001239462">
    <property type="component" value="Unassembled WGS sequence"/>
</dbReference>